<sequence>MKGTPGFYFLGLLGLCLTILTSVTGRDTTNVPPELAVIGSPNWILPTTFSSSLGDCEAGHDVVVSPGEYLKPDETQKLPHISIANLMMSYESNTNSKSKYVVLMVDPDYNTTSPTYVILHTLYANVTAQGQLDTSAEIAKYLAP</sequence>
<gene>
    <name evidence="2" type="ORF">BGW36DRAFT_430292</name>
</gene>
<dbReference type="Gene3D" id="3.90.280.10">
    <property type="entry name" value="PEBP-like"/>
    <property type="match status" value="1"/>
</dbReference>
<dbReference type="SUPFAM" id="SSF49777">
    <property type="entry name" value="PEBP-like"/>
    <property type="match status" value="1"/>
</dbReference>
<dbReference type="Proteomes" id="UP001201262">
    <property type="component" value="Unassembled WGS sequence"/>
</dbReference>
<evidence type="ECO:0000313" key="2">
    <source>
        <dbReference type="EMBL" id="KAH8694278.1"/>
    </source>
</evidence>
<dbReference type="EMBL" id="JAJTJA010000009">
    <property type="protein sequence ID" value="KAH8694278.1"/>
    <property type="molecule type" value="Genomic_DNA"/>
</dbReference>
<feature type="signal peptide" evidence="1">
    <location>
        <begin position="1"/>
        <end position="25"/>
    </location>
</feature>
<feature type="chain" id="PRO_5042287040" evidence="1">
    <location>
        <begin position="26"/>
        <end position="144"/>
    </location>
</feature>
<organism evidence="2 3">
    <name type="scientific">Talaromyces proteolyticus</name>
    <dbReference type="NCBI Taxonomy" id="1131652"/>
    <lineage>
        <taxon>Eukaryota</taxon>
        <taxon>Fungi</taxon>
        <taxon>Dikarya</taxon>
        <taxon>Ascomycota</taxon>
        <taxon>Pezizomycotina</taxon>
        <taxon>Eurotiomycetes</taxon>
        <taxon>Eurotiomycetidae</taxon>
        <taxon>Eurotiales</taxon>
        <taxon>Trichocomaceae</taxon>
        <taxon>Talaromyces</taxon>
        <taxon>Talaromyces sect. Bacilispori</taxon>
    </lineage>
</organism>
<dbReference type="RefSeq" id="XP_046069948.1">
    <property type="nucleotide sequence ID" value="XM_046220825.1"/>
</dbReference>
<dbReference type="GeneID" id="70251112"/>
<reference evidence="2" key="1">
    <citation type="submission" date="2021-12" db="EMBL/GenBank/DDBJ databases">
        <title>Convergent genome expansion in fungi linked to evolution of root-endophyte symbiosis.</title>
        <authorList>
            <consortium name="DOE Joint Genome Institute"/>
            <person name="Ke Y.-H."/>
            <person name="Bonito G."/>
            <person name="Liao H.-L."/>
            <person name="Looney B."/>
            <person name="Rojas-Flechas A."/>
            <person name="Nash J."/>
            <person name="Hameed K."/>
            <person name="Schadt C."/>
            <person name="Martin F."/>
            <person name="Crous P.W."/>
            <person name="Miettinen O."/>
            <person name="Magnuson J.K."/>
            <person name="Labbe J."/>
            <person name="Jacobson D."/>
            <person name="Doktycz M.J."/>
            <person name="Veneault-Fourrey C."/>
            <person name="Kuo A."/>
            <person name="Mondo S."/>
            <person name="Calhoun S."/>
            <person name="Riley R."/>
            <person name="Ohm R."/>
            <person name="LaButti K."/>
            <person name="Andreopoulos B."/>
            <person name="Pangilinan J."/>
            <person name="Nolan M."/>
            <person name="Tritt A."/>
            <person name="Clum A."/>
            <person name="Lipzen A."/>
            <person name="Daum C."/>
            <person name="Barry K."/>
            <person name="Grigoriev I.V."/>
            <person name="Vilgalys R."/>
        </authorList>
    </citation>
    <scope>NUCLEOTIDE SEQUENCE</scope>
    <source>
        <strain evidence="2">PMI_201</strain>
    </source>
</reference>
<protein>
    <submittedName>
        <fullName evidence="2">Uncharacterized protein</fullName>
    </submittedName>
</protein>
<comment type="caution">
    <text evidence="2">The sequence shown here is derived from an EMBL/GenBank/DDBJ whole genome shotgun (WGS) entry which is preliminary data.</text>
</comment>
<evidence type="ECO:0000256" key="1">
    <source>
        <dbReference type="SAM" id="SignalP"/>
    </source>
</evidence>
<name>A0AAD4KQF2_9EURO</name>
<keyword evidence="1" id="KW-0732">Signal</keyword>
<evidence type="ECO:0000313" key="3">
    <source>
        <dbReference type="Proteomes" id="UP001201262"/>
    </source>
</evidence>
<dbReference type="InterPro" id="IPR036610">
    <property type="entry name" value="PEBP-like_sf"/>
</dbReference>
<dbReference type="AlphaFoldDB" id="A0AAD4KQF2"/>
<keyword evidence="3" id="KW-1185">Reference proteome</keyword>
<accession>A0AAD4KQF2</accession>
<proteinExistence type="predicted"/>